<keyword evidence="2" id="KW-1185">Reference proteome</keyword>
<dbReference type="RefSeq" id="WP_234530877.1">
    <property type="nucleotide sequence ID" value="NZ_CAKMAB010000002.1"/>
</dbReference>
<comment type="caution">
    <text evidence="1">The sequence shown here is derived from an EMBL/GenBank/DDBJ whole genome shotgun (WGS) entry which is preliminary data.</text>
</comment>
<accession>A0ABN8FG43</accession>
<dbReference type="Proteomes" id="UP000838749">
    <property type="component" value="Unassembled WGS sequence"/>
</dbReference>
<dbReference type="Gene3D" id="3.90.180.10">
    <property type="entry name" value="Medium-chain alcohol dehydrogenases, catalytic domain"/>
    <property type="match status" value="1"/>
</dbReference>
<dbReference type="InterPro" id="IPR052711">
    <property type="entry name" value="Zinc_ADH-like"/>
</dbReference>
<dbReference type="EMBL" id="CAKMAB010000002">
    <property type="protein sequence ID" value="CAH1054356.1"/>
    <property type="molecule type" value="Genomic_DNA"/>
</dbReference>
<evidence type="ECO:0000313" key="1">
    <source>
        <dbReference type="EMBL" id="CAH1054356.1"/>
    </source>
</evidence>
<organism evidence="1 2">
    <name type="scientific">Paenibacillus pseudetheri</name>
    <dbReference type="NCBI Taxonomy" id="2897682"/>
    <lineage>
        <taxon>Bacteria</taxon>
        <taxon>Bacillati</taxon>
        <taxon>Bacillota</taxon>
        <taxon>Bacilli</taxon>
        <taxon>Bacillales</taxon>
        <taxon>Paenibacillaceae</taxon>
        <taxon>Paenibacillus</taxon>
    </lineage>
</organism>
<evidence type="ECO:0000313" key="2">
    <source>
        <dbReference type="Proteomes" id="UP000838749"/>
    </source>
</evidence>
<gene>
    <name evidence="1" type="ORF">PAECIP111894_00501</name>
</gene>
<proteinExistence type="predicted"/>
<protein>
    <recommendedName>
        <fullName evidence="3">Alcohol dehydrogenase</fullName>
    </recommendedName>
</protein>
<dbReference type="PANTHER" id="PTHR45033:SF2">
    <property type="entry name" value="ZINC-TYPE ALCOHOL DEHYDROGENASE-LIKE PROTEIN C1773.06C"/>
    <property type="match status" value="1"/>
</dbReference>
<dbReference type="PANTHER" id="PTHR45033">
    <property type="match status" value="1"/>
</dbReference>
<evidence type="ECO:0008006" key="3">
    <source>
        <dbReference type="Google" id="ProtNLM"/>
    </source>
</evidence>
<name>A0ABN8FG43_9BACL</name>
<reference evidence="1" key="1">
    <citation type="submission" date="2021-12" db="EMBL/GenBank/DDBJ databases">
        <authorList>
            <person name="Criscuolo A."/>
        </authorList>
    </citation>
    <scope>NUCLEOTIDE SEQUENCE</scope>
    <source>
        <strain evidence="1">CIP111894</strain>
    </source>
</reference>
<sequence length="87" mass="9631">MGGRISLVGGLSGFQVEGFEIIPAILRKARLQAINVGSRDMFETMNLAIKQNGLRPIIDAVFPFEHSVEALQYLVKGTYFGKICIKF</sequence>
<dbReference type="Gene3D" id="3.40.50.720">
    <property type="entry name" value="NAD(P)-binding Rossmann-like Domain"/>
    <property type="match status" value="1"/>
</dbReference>